<comment type="caution">
    <text evidence="2">The sequence shown here is derived from an EMBL/GenBank/DDBJ whole genome shotgun (WGS) entry which is preliminary data.</text>
</comment>
<protein>
    <submittedName>
        <fullName evidence="2">Metallothiol transferase FosB</fullName>
        <ecNumber evidence="2">2.5.1.-</ecNumber>
    </submittedName>
</protein>
<name>A0A2S5CZ54_LYSSH</name>
<dbReference type="EC" id="2.5.1.-" evidence="2"/>
<dbReference type="EMBL" id="PGLV01000001">
    <property type="protein sequence ID" value="POZ56052.1"/>
    <property type="molecule type" value="Genomic_DNA"/>
</dbReference>
<dbReference type="Gene3D" id="3.10.180.10">
    <property type="entry name" value="2,3-Dihydroxybiphenyl 1,2-Dioxygenase, domain 1"/>
    <property type="match status" value="1"/>
</dbReference>
<dbReference type="RefSeq" id="WP_103976353.1">
    <property type="nucleotide sequence ID" value="NZ_PGLV01000001.1"/>
</dbReference>
<evidence type="ECO:0000313" key="3">
    <source>
        <dbReference type="Proteomes" id="UP000237319"/>
    </source>
</evidence>
<dbReference type="SUPFAM" id="SSF54593">
    <property type="entry name" value="Glyoxalase/Bleomycin resistance protein/Dihydroxybiphenyl dioxygenase"/>
    <property type="match status" value="1"/>
</dbReference>
<organism evidence="2 3">
    <name type="scientific">Lysinibacillus sphaericus</name>
    <name type="common">Bacillus sphaericus</name>
    <dbReference type="NCBI Taxonomy" id="1421"/>
    <lineage>
        <taxon>Bacteria</taxon>
        <taxon>Bacillati</taxon>
        <taxon>Bacillota</taxon>
        <taxon>Bacilli</taxon>
        <taxon>Bacillales</taxon>
        <taxon>Bacillaceae</taxon>
        <taxon>Lysinibacillus</taxon>
    </lineage>
</organism>
<evidence type="ECO:0000259" key="1">
    <source>
        <dbReference type="PROSITE" id="PS51819"/>
    </source>
</evidence>
<dbReference type="CDD" id="cd06587">
    <property type="entry name" value="VOC"/>
    <property type="match status" value="1"/>
</dbReference>
<reference evidence="2 3" key="1">
    <citation type="submission" date="2017-11" db="EMBL/GenBank/DDBJ databases">
        <title>Genome sequence of Lysinibacillus sphaericus, a lignin-degrading bacteria isolated from municipal solid waste soil.</title>
        <authorList>
            <person name="Persinoti G.F."/>
            <person name="Paixao D.A."/>
            <person name="Bugg T.D."/>
            <person name="Squina F.M."/>
        </authorList>
    </citation>
    <scope>NUCLEOTIDE SEQUENCE [LARGE SCALE GENOMIC DNA]</scope>
    <source>
        <strain evidence="2 3">A1</strain>
    </source>
</reference>
<dbReference type="InterPro" id="IPR029068">
    <property type="entry name" value="Glyas_Bleomycin-R_OHBP_Dase"/>
</dbReference>
<evidence type="ECO:0000313" key="2">
    <source>
        <dbReference type="EMBL" id="POZ56052.1"/>
    </source>
</evidence>
<dbReference type="PROSITE" id="PS51819">
    <property type="entry name" value="VOC"/>
    <property type="match status" value="1"/>
</dbReference>
<sequence>MIKGLYEAHLPVSDLQQSIIFYEKLGLELAYVQQQLAFFWIVKGQSWIGLWECKEAQLDYHPSIRHLAFKIDEDDVGRVKQWLQSIGIEIRTAFGFTPSQQPLVLPNYPHAHAAIYFADPDGNSIELITPLRLDVAEEFPMMSLATWYNRDK</sequence>
<dbReference type="GO" id="GO:0016740">
    <property type="term" value="F:transferase activity"/>
    <property type="evidence" value="ECO:0007669"/>
    <property type="project" value="UniProtKB-KW"/>
</dbReference>
<proteinExistence type="predicted"/>
<dbReference type="Pfam" id="PF00903">
    <property type="entry name" value="Glyoxalase"/>
    <property type="match status" value="1"/>
</dbReference>
<dbReference type="Proteomes" id="UP000237319">
    <property type="component" value="Unassembled WGS sequence"/>
</dbReference>
<keyword evidence="3" id="KW-1185">Reference proteome</keyword>
<keyword evidence="2" id="KW-0808">Transferase</keyword>
<dbReference type="AlphaFoldDB" id="A0A2S5CZ54"/>
<accession>A0A2S5CZ54</accession>
<gene>
    <name evidence="2" type="primary">fosB_1</name>
    <name evidence="2" type="ORF">LYSIN_00835</name>
</gene>
<dbReference type="InterPro" id="IPR004360">
    <property type="entry name" value="Glyas_Fos-R_dOase_dom"/>
</dbReference>
<feature type="domain" description="VOC" evidence="1">
    <location>
        <begin position="4"/>
        <end position="130"/>
    </location>
</feature>
<dbReference type="InterPro" id="IPR037523">
    <property type="entry name" value="VOC_core"/>
</dbReference>